<evidence type="ECO:0000259" key="8">
    <source>
        <dbReference type="SMART" id="SM00062"/>
    </source>
</evidence>
<comment type="similarity">
    <text evidence="2">Belongs to the bacterial solute-binding protein SsuA/TauA family.</text>
</comment>
<dbReference type="PANTHER" id="PTHR30024:SF42">
    <property type="entry name" value="ALIPHATIC SULFONATES-BINDING PROTEIN-RELATED"/>
    <property type="match status" value="1"/>
</dbReference>
<dbReference type="Proteomes" id="UP000333828">
    <property type="component" value="Unassembled WGS sequence"/>
</dbReference>
<sequence length="330" mass="35359">MSAHFSAARRRLLTTGAAALAYAAAAPIASAQSGAPGAAGVTGGRVLRIGNQKGLLTLLKGRGTLEKRLAPLGVHVTWTEFPSGPPQLEALNVGSIDFGDVGEAPPAFALAAGAPFVYFGQGVQRPNSEGLLVPKTSPITSFAQLKGKRVGFTKGSNTHYLYVRLLQQANLKPQDVTPVFLQPADARAAFERGAIDAWLIWDPFLAVAQKSLDARLVADGTGLVGNRLYFFTSRTYVQHNEDVLRVVIEELNAVDKWVEANRAAAASEYSQLWGVPRDAVELVLSRQRFGIERITRATLAEQQQIADAFLELNLLPKRIDVAQAAPPSLG</sequence>
<proteinExistence type="inferred from homology"/>
<evidence type="ECO:0000256" key="4">
    <source>
        <dbReference type="ARBA" id="ARBA00022729"/>
    </source>
</evidence>
<dbReference type="Pfam" id="PF09084">
    <property type="entry name" value="NMT1"/>
    <property type="match status" value="1"/>
</dbReference>
<dbReference type="FunFam" id="3.40.190.10:FF:000050">
    <property type="entry name" value="Sulfonate ABC transporter substrate-binding protein"/>
    <property type="match status" value="1"/>
</dbReference>
<feature type="signal peptide" evidence="7">
    <location>
        <begin position="1"/>
        <end position="31"/>
    </location>
</feature>
<keyword evidence="10" id="KW-1185">Reference proteome</keyword>
<organism evidence="9 10">
    <name type="scientific">Pandoraea iniqua</name>
    <dbReference type="NCBI Taxonomy" id="2508288"/>
    <lineage>
        <taxon>Bacteria</taxon>
        <taxon>Pseudomonadati</taxon>
        <taxon>Pseudomonadota</taxon>
        <taxon>Betaproteobacteria</taxon>
        <taxon>Burkholderiales</taxon>
        <taxon>Burkholderiaceae</taxon>
        <taxon>Pandoraea</taxon>
    </lineage>
</organism>
<evidence type="ECO:0000256" key="5">
    <source>
        <dbReference type="ARBA" id="ARBA00055538"/>
    </source>
</evidence>
<dbReference type="InterPro" id="IPR015168">
    <property type="entry name" value="SsuA/THI5"/>
</dbReference>
<evidence type="ECO:0000313" key="9">
    <source>
        <dbReference type="EMBL" id="VVE18337.1"/>
    </source>
</evidence>
<reference evidence="9 10" key="1">
    <citation type="submission" date="2019-08" db="EMBL/GenBank/DDBJ databases">
        <authorList>
            <person name="Peeters C."/>
        </authorList>
    </citation>
    <scope>NUCLEOTIDE SEQUENCE [LARGE SCALE GENOMIC DNA]</scope>
    <source>
        <strain evidence="9 10">LMG 31115</strain>
    </source>
</reference>
<keyword evidence="3" id="KW-0813">Transport</keyword>
<dbReference type="GO" id="GO:0016020">
    <property type="term" value="C:membrane"/>
    <property type="evidence" value="ECO:0007669"/>
    <property type="project" value="InterPro"/>
</dbReference>
<evidence type="ECO:0000256" key="3">
    <source>
        <dbReference type="ARBA" id="ARBA00022448"/>
    </source>
</evidence>
<dbReference type="RefSeq" id="WP_150684702.1">
    <property type="nucleotide sequence ID" value="NZ_CABPSI010000003.1"/>
</dbReference>
<evidence type="ECO:0000256" key="7">
    <source>
        <dbReference type="SAM" id="SignalP"/>
    </source>
</evidence>
<dbReference type="EMBL" id="CABPSI010000003">
    <property type="protein sequence ID" value="VVE18337.1"/>
    <property type="molecule type" value="Genomic_DNA"/>
</dbReference>
<comment type="subcellular location">
    <subcellularLocation>
        <location evidence="1">Periplasm</location>
    </subcellularLocation>
</comment>
<evidence type="ECO:0000256" key="2">
    <source>
        <dbReference type="ARBA" id="ARBA00010742"/>
    </source>
</evidence>
<dbReference type="InterPro" id="IPR006311">
    <property type="entry name" value="TAT_signal"/>
</dbReference>
<protein>
    <recommendedName>
        <fullName evidence="6">Putative aliphatic sulfonates-binding protein</fullName>
    </recommendedName>
</protein>
<dbReference type="PROSITE" id="PS51318">
    <property type="entry name" value="TAT"/>
    <property type="match status" value="1"/>
</dbReference>
<dbReference type="GO" id="GO:0042626">
    <property type="term" value="F:ATPase-coupled transmembrane transporter activity"/>
    <property type="evidence" value="ECO:0007669"/>
    <property type="project" value="InterPro"/>
</dbReference>
<dbReference type="Gene3D" id="3.40.190.10">
    <property type="entry name" value="Periplasmic binding protein-like II"/>
    <property type="match status" value="2"/>
</dbReference>
<accession>A0A5E4W0D2</accession>
<feature type="domain" description="Solute-binding protein family 3/N-terminal" evidence="8">
    <location>
        <begin position="46"/>
        <end position="261"/>
    </location>
</feature>
<evidence type="ECO:0000256" key="6">
    <source>
        <dbReference type="ARBA" id="ARBA00070228"/>
    </source>
</evidence>
<keyword evidence="4 7" id="KW-0732">Signal</keyword>
<dbReference type="SUPFAM" id="SSF53850">
    <property type="entry name" value="Periplasmic binding protein-like II"/>
    <property type="match status" value="1"/>
</dbReference>
<feature type="chain" id="PRO_5022758932" description="Putative aliphatic sulfonates-binding protein" evidence="7">
    <location>
        <begin position="32"/>
        <end position="330"/>
    </location>
</feature>
<dbReference type="InterPro" id="IPR010067">
    <property type="entry name" value="ABC_SsuA_sub-bd"/>
</dbReference>
<evidence type="ECO:0000256" key="1">
    <source>
        <dbReference type="ARBA" id="ARBA00004418"/>
    </source>
</evidence>
<dbReference type="InterPro" id="IPR001638">
    <property type="entry name" value="Solute-binding_3/MltF_N"/>
</dbReference>
<name>A0A5E4W0D2_9BURK</name>
<dbReference type="AlphaFoldDB" id="A0A5E4W0D2"/>
<gene>
    <name evidence="9" type="ORF">PIN31115_02995</name>
</gene>
<comment type="function">
    <text evidence="5">Part of a binding-protein-dependent transport system for aliphatic sulfonates. Putative binding protein.</text>
</comment>
<evidence type="ECO:0000313" key="10">
    <source>
        <dbReference type="Proteomes" id="UP000333828"/>
    </source>
</evidence>
<dbReference type="GO" id="GO:0042597">
    <property type="term" value="C:periplasmic space"/>
    <property type="evidence" value="ECO:0007669"/>
    <property type="project" value="UniProtKB-SubCell"/>
</dbReference>
<dbReference type="PANTHER" id="PTHR30024">
    <property type="entry name" value="ALIPHATIC SULFONATES-BINDING PROTEIN-RELATED"/>
    <property type="match status" value="1"/>
</dbReference>
<dbReference type="NCBIfam" id="TIGR01728">
    <property type="entry name" value="SsuA_fam"/>
    <property type="match status" value="1"/>
</dbReference>
<dbReference type="SMART" id="SM00062">
    <property type="entry name" value="PBPb"/>
    <property type="match status" value="1"/>
</dbReference>
<dbReference type="CDD" id="cd13557">
    <property type="entry name" value="PBP2_SsuA"/>
    <property type="match status" value="1"/>
</dbReference>